<dbReference type="Pfam" id="PF00023">
    <property type="entry name" value="Ank"/>
    <property type="match status" value="1"/>
</dbReference>
<gene>
    <name evidence="1" type="ORF">M9Y10_039938</name>
</gene>
<reference evidence="1 2" key="1">
    <citation type="submission" date="2024-04" db="EMBL/GenBank/DDBJ databases">
        <title>Tritrichomonas musculus Genome.</title>
        <authorList>
            <person name="Alves-Ferreira E."/>
            <person name="Grigg M."/>
            <person name="Lorenzi H."/>
            <person name="Galac M."/>
        </authorList>
    </citation>
    <scope>NUCLEOTIDE SEQUENCE [LARGE SCALE GENOMIC DNA]</scope>
    <source>
        <strain evidence="1 2">EAF2021</strain>
    </source>
</reference>
<dbReference type="Proteomes" id="UP001470230">
    <property type="component" value="Unassembled WGS sequence"/>
</dbReference>
<dbReference type="EMBL" id="JAPFFF010000068">
    <property type="protein sequence ID" value="KAK8836125.1"/>
    <property type="molecule type" value="Genomic_DNA"/>
</dbReference>
<proteinExistence type="predicted"/>
<protein>
    <recommendedName>
        <fullName evidence="3">Ankyrin repeat protein</fullName>
    </recommendedName>
</protein>
<sequence>MRLNHFTFIEFGLQNYLQHSATNVYRTALHYASKSSDIVRYLLQFDTIDKNAEDVANYVANVISVQQLICTRFTLSALYKTILHIECKLGNLQLVRELIESNGFDVRKPAIFALFCF</sequence>
<evidence type="ECO:0000313" key="2">
    <source>
        <dbReference type="Proteomes" id="UP001470230"/>
    </source>
</evidence>
<dbReference type="SMART" id="SM00248">
    <property type="entry name" value="ANK"/>
    <property type="match status" value="2"/>
</dbReference>
<dbReference type="Pfam" id="PF13606">
    <property type="entry name" value="Ank_3"/>
    <property type="match status" value="1"/>
</dbReference>
<organism evidence="1 2">
    <name type="scientific">Tritrichomonas musculus</name>
    <dbReference type="NCBI Taxonomy" id="1915356"/>
    <lineage>
        <taxon>Eukaryota</taxon>
        <taxon>Metamonada</taxon>
        <taxon>Parabasalia</taxon>
        <taxon>Tritrichomonadida</taxon>
        <taxon>Tritrichomonadidae</taxon>
        <taxon>Tritrichomonas</taxon>
    </lineage>
</organism>
<name>A0ABR2GQA9_9EUKA</name>
<keyword evidence="2" id="KW-1185">Reference proteome</keyword>
<dbReference type="InterPro" id="IPR036770">
    <property type="entry name" value="Ankyrin_rpt-contain_sf"/>
</dbReference>
<accession>A0ABR2GQA9</accession>
<dbReference type="Gene3D" id="1.25.40.20">
    <property type="entry name" value="Ankyrin repeat-containing domain"/>
    <property type="match status" value="1"/>
</dbReference>
<evidence type="ECO:0008006" key="3">
    <source>
        <dbReference type="Google" id="ProtNLM"/>
    </source>
</evidence>
<dbReference type="InterPro" id="IPR002110">
    <property type="entry name" value="Ankyrin_rpt"/>
</dbReference>
<comment type="caution">
    <text evidence="1">The sequence shown here is derived from an EMBL/GenBank/DDBJ whole genome shotgun (WGS) entry which is preliminary data.</text>
</comment>
<dbReference type="SUPFAM" id="SSF48403">
    <property type="entry name" value="Ankyrin repeat"/>
    <property type="match status" value="1"/>
</dbReference>
<evidence type="ECO:0000313" key="1">
    <source>
        <dbReference type="EMBL" id="KAK8836125.1"/>
    </source>
</evidence>